<dbReference type="AlphaFoldDB" id="A0AAD5L3N4"/>
<dbReference type="InterPro" id="IPR050468">
    <property type="entry name" value="Cuticle_Struct_Prot"/>
</dbReference>
<dbReference type="Proteomes" id="UP000820818">
    <property type="component" value="Linkage Group LG1"/>
</dbReference>
<keyword evidence="3" id="KW-0732">Signal</keyword>
<dbReference type="PROSITE" id="PS51155">
    <property type="entry name" value="CHIT_BIND_RR_2"/>
    <property type="match status" value="2"/>
</dbReference>
<dbReference type="PANTHER" id="PTHR10380:SF173">
    <property type="entry name" value="CUTICULAR PROTEIN 47EF, ISOFORM C-RELATED"/>
    <property type="match status" value="1"/>
</dbReference>
<dbReference type="InterPro" id="IPR000618">
    <property type="entry name" value="Insect_cuticle"/>
</dbReference>
<name>A0AAD5L3N4_9CRUS</name>
<evidence type="ECO:0000256" key="1">
    <source>
        <dbReference type="ARBA" id="ARBA00022460"/>
    </source>
</evidence>
<dbReference type="GO" id="GO:0008010">
    <property type="term" value="F:structural constituent of chitin-based larval cuticle"/>
    <property type="evidence" value="ECO:0007669"/>
    <property type="project" value="TreeGrafter"/>
</dbReference>
<evidence type="ECO:0000256" key="2">
    <source>
        <dbReference type="PROSITE-ProRule" id="PRU00497"/>
    </source>
</evidence>
<keyword evidence="5" id="KW-1185">Reference proteome</keyword>
<feature type="signal peptide" evidence="3">
    <location>
        <begin position="1"/>
        <end position="15"/>
    </location>
</feature>
<evidence type="ECO:0000313" key="5">
    <source>
        <dbReference type="Proteomes" id="UP000820818"/>
    </source>
</evidence>
<dbReference type="PANTHER" id="PTHR10380">
    <property type="entry name" value="CUTICLE PROTEIN"/>
    <property type="match status" value="1"/>
</dbReference>
<keyword evidence="1 2" id="KW-0193">Cuticle</keyword>
<evidence type="ECO:0000256" key="3">
    <source>
        <dbReference type="SAM" id="SignalP"/>
    </source>
</evidence>
<feature type="chain" id="PRO_5041971738" evidence="3">
    <location>
        <begin position="16"/>
        <end position="359"/>
    </location>
</feature>
<sequence>MKLFLIAALLAVAAAAPSSYPTYEKKYEKDYKYPEIVVTSQSDERNLDGSSQWNYAQSDYATRAESQAQKKFVVTKVDDYGKETKEEVYGNTNQGSSYWVSPEGEKFTLTWVADDAGFQPKGDHLPVAPVHVYELPVAPVHEYELPVAPVHEYELPVAPALPYQRTGLELITQNGISYIRTNRPTTTMKLFIIAAVLAVAAAAPSSYKTYEKTYEKDYKYPEITVTSQSDERNLDGSSQWNYAQSDYATRAESQAQKKFVVTKVDDYGKETKEEVYGNTNQGSSYWVSPEGEKFTLTWAADDAGFQPKGDHLPVAPVHVYELPVAPVHEYELPVAPVHEYELPVAPVHIPFNGKGYKIY</sequence>
<dbReference type="EMBL" id="WJBH02000001">
    <property type="protein sequence ID" value="KAI9565984.1"/>
    <property type="molecule type" value="Genomic_DNA"/>
</dbReference>
<reference evidence="4 5" key="1">
    <citation type="submission" date="2022-05" db="EMBL/GenBank/DDBJ databases">
        <title>A multi-omics perspective on studying reproductive biology in Daphnia sinensis.</title>
        <authorList>
            <person name="Jia J."/>
        </authorList>
    </citation>
    <scope>NUCLEOTIDE SEQUENCE [LARGE SCALE GENOMIC DNA]</scope>
    <source>
        <strain evidence="4 5">WSL</strain>
    </source>
</reference>
<organism evidence="4 5">
    <name type="scientific">Daphnia sinensis</name>
    <dbReference type="NCBI Taxonomy" id="1820382"/>
    <lineage>
        <taxon>Eukaryota</taxon>
        <taxon>Metazoa</taxon>
        <taxon>Ecdysozoa</taxon>
        <taxon>Arthropoda</taxon>
        <taxon>Crustacea</taxon>
        <taxon>Branchiopoda</taxon>
        <taxon>Diplostraca</taxon>
        <taxon>Cladocera</taxon>
        <taxon>Anomopoda</taxon>
        <taxon>Daphniidae</taxon>
        <taxon>Daphnia</taxon>
        <taxon>Daphnia similis group</taxon>
    </lineage>
</organism>
<dbReference type="GO" id="GO:0062129">
    <property type="term" value="C:chitin-based extracellular matrix"/>
    <property type="evidence" value="ECO:0007669"/>
    <property type="project" value="TreeGrafter"/>
</dbReference>
<comment type="caution">
    <text evidence="4">The sequence shown here is derived from an EMBL/GenBank/DDBJ whole genome shotgun (WGS) entry which is preliminary data.</text>
</comment>
<proteinExistence type="predicted"/>
<gene>
    <name evidence="4" type="ORF">GHT06_009782</name>
</gene>
<protein>
    <submittedName>
        <fullName evidence="4">Cuticle protein1c</fullName>
    </submittedName>
</protein>
<evidence type="ECO:0000313" key="4">
    <source>
        <dbReference type="EMBL" id="KAI9565984.1"/>
    </source>
</evidence>
<accession>A0AAD5L3N4</accession>
<dbReference type="Pfam" id="PF00379">
    <property type="entry name" value="Chitin_bind_4"/>
    <property type="match status" value="2"/>
</dbReference>